<keyword evidence="2" id="KW-1003">Cell membrane</keyword>
<dbReference type="RefSeq" id="WP_063379280.1">
    <property type="nucleotide sequence ID" value="NZ_AUXT01000217.1"/>
</dbReference>
<feature type="transmembrane region" description="Helical" evidence="6">
    <location>
        <begin position="81"/>
        <end position="104"/>
    </location>
</feature>
<organism evidence="7 8">
    <name type="scientific">Pseudoalteromonas luteoviolacea NCIMB 1942</name>
    <dbReference type="NCBI Taxonomy" id="1365253"/>
    <lineage>
        <taxon>Bacteria</taxon>
        <taxon>Pseudomonadati</taxon>
        <taxon>Pseudomonadota</taxon>
        <taxon>Gammaproteobacteria</taxon>
        <taxon>Alteromonadales</taxon>
        <taxon>Pseudoalteromonadaceae</taxon>
        <taxon>Pseudoalteromonas</taxon>
    </lineage>
</organism>
<comment type="subcellular location">
    <subcellularLocation>
        <location evidence="1">Cell membrane</location>
        <topology evidence="1">Multi-pass membrane protein</topology>
    </subcellularLocation>
</comment>
<dbReference type="Pfam" id="PF13440">
    <property type="entry name" value="Polysacc_synt_3"/>
    <property type="match status" value="1"/>
</dbReference>
<feature type="transmembrane region" description="Helical" evidence="6">
    <location>
        <begin position="146"/>
        <end position="170"/>
    </location>
</feature>
<dbReference type="GO" id="GO:0005886">
    <property type="term" value="C:plasma membrane"/>
    <property type="evidence" value="ECO:0007669"/>
    <property type="project" value="UniProtKB-SubCell"/>
</dbReference>
<dbReference type="EMBL" id="AUXT01000217">
    <property type="protein sequence ID" value="KZN41230.1"/>
    <property type="molecule type" value="Genomic_DNA"/>
</dbReference>
<dbReference type="AlphaFoldDB" id="A0A166Y0T2"/>
<evidence type="ECO:0008006" key="9">
    <source>
        <dbReference type="Google" id="ProtNLM"/>
    </source>
</evidence>
<accession>A0A166Y0T2</accession>
<dbReference type="Proteomes" id="UP000076587">
    <property type="component" value="Unassembled WGS sequence"/>
</dbReference>
<dbReference type="InterPro" id="IPR050833">
    <property type="entry name" value="Poly_Biosynth_Transport"/>
</dbReference>
<dbReference type="OrthoDB" id="9770347at2"/>
<feature type="transmembrane region" description="Helical" evidence="6">
    <location>
        <begin position="30"/>
        <end position="54"/>
    </location>
</feature>
<feature type="transmembrane region" description="Helical" evidence="6">
    <location>
        <begin position="361"/>
        <end position="377"/>
    </location>
</feature>
<evidence type="ECO:0000256" key="1">
    <source>
        <dbReference type="ARBA" id="ARBA00004651"/>
    </source>
</evidence>
<name>A0A166Y0T2_9GAMM</name>
<comment type="caution">
    <text evidence="7">The sequence shown here is derived from an EMBL/GenBank/DDBJ whole genome shotgun (WGS) entry which is preliminary data.</text>
</comment>
<evidence type="ECO:0000256" key="3">
    <source>
        <dbReference type="ARBA" id="ARBA00022692"/>
    </source>
</evidence>
<evidence type="ECO:0000313" key="7">
    <source>
        <dbReference type="EMBL" id="KZN41230.1"/>
    </source>
</evidence>
<gene>
    <name evidence="7" type="ORF">N482_20415</name>
</gene>
<dbReference type="PANTHER" id="PTHR30250">
    <property type="entry name" value="PST FAMILY PREDICTED COLANIC ACID TRANSPORTER"/>
    <property type="match status" value="1"/>
</dbReference>
<feature type="transmembrane region" description="Helical" evidence="6">
    <location>
        <begin position="383"/>
        <end position="404"/>
    </location>
</feature>
<evidence type="ECO:0000256" key="2">
    <source>
        <dbReference type="ARBA" id="ARBA00022475"/>
    </source>
</evidence>
<feature type="transmembrane region" description="Helical" evidence="6">
    <location>
        <begin position="116"/>
        <end position="134"/>
    </location>
</feature>
<reference evidence="7 8" key="1">
    <citation type="submission" date="2013-07" db="EMBL/GenBank/DDBJ databases">
        <title>Comparative Genomic and Metabolomic Analysis of Twelve Strains of Pseudoalteromonas luteoviolacea.</title>
        <authorList>
            <person name="Vynne N.G."/>
            <person name="Mansson M."/>
            <person name="Gram L."/>
        </authorList>
    </citation>
    <scope>NUCLEOTIDE SEQUENCE [LARGE SCALE GENOMIC DNA]</scope>
    <source>
        <strain evidence="7 8">NCIMB 1942</strain>
    </source>
</reference>
<evidence type="ECO:0000256" key="6">
    <source>
        <dbReference type="SAM" id="Phobius"/>
    </source>
</evidence>
<feature type="transmembrane region" description="Helical" evidence="6">
    <location>
        <begin position="291"/>
        <end position="315"/>
    </location>
</feature>
<keyword evidence="5 6" id="KW-0472">Membrane</keyword>
<feature type="transmembrane region" description="Helical" evidence="6">
    <location>
        <begin position="321"/>
        <end position="340"/>
    </location>
</feature>
<dbReference type="PATRIC" id="fig|1365253.3.peg.5047"/>
<protein>
    <recommendedName>
        <fullName evidence="9">Polysaccharide biosynthesis protein C-terminal domain-containing protein</fullName>
    </recommendedName>
</protein>
<keyword evidence="3 6" id="KW-0812">Transmembrane</keyword>
<evidence type="ECO:0000256" key="4">
    <source>
        <dbReference type="ARBA" id="ARBA00022989"/>
    </source>
</evidence>
<keyword evidence="4 6" id="KW-1133">Transmembrane helix</keyword>
<feature type="transmembrane region" description="Helical" evidence="6">
    <location>
        <begin position="176"/>
        <end position="195"/>
    </location>
</feature>
<proteinExistence type="predicted"/>
<evidence type="ECO:0000256" key="5">
    <source>
        <dbReference type="ARBA" id="ARBA00023136"/>
    </source>
</evidence>
<dbReference type="PANTHER" id="PTHR30250:SF11">
    <property type="entry name" value="O-ANTIGEN TRANSPORTER-RELATED"/>
    <property type="match status" value="1"/>
</dbReference>
<sequence>MQAGKYSITLLLRNTSWLIGAEVVAKASRLISIMAMAAFLLPVEYGAAMLALSIHEVLRLLLRSGTGAQIIRATDQELPSLLANGLCVQWVICIGLFLVQLAVAYCTHWLFPEHDIFALVALMAITYLVFPVVSTKAFLVQRENRMALFSVISSVCIIIENFAIAVALYLDAGLLAIVYAKWAFAILWLAAFLVVKTQPHHIGFDRIIFVRLLMTSSQLAAADALRSLRINMDVFIAARLMTPELFGLYSFAKSAGIGLAMSISQAYITALYPYICQQQKANPSNSQSKKIAVVTILVSLVFICQSALVPVYVPFLFSAEWQASFTTTSLLCLIAITSVWSDTYGAVLRSKGLFRLEAQQCAYCLLVSLAGVFAMTPQTPETFALVLLLSSVLWLVFPAVNMFIKFRTIKPA</sequence>
<evidence type="ECO:0000313" key="8">
    <source>
        <dbReference type="Proteomes" id="UP000076587"/>
    </source>
</evidence>